<dbReference type="OMA" id="WKQMEAG"/>
<dbReference type="Gene3D" id="3.40.50.620">
    <property type="entry name" value="HUPs"/>
    <property type="match status" value="1"/>
</dbReference>
<keyword evidence="3" id="KW-1185">Reference proteome</keyword>
<gene>
    <name evidence="2" type="ORF">KI387_019690</name>
</gene>
<dbReference type="InterPro" id="IPR014729">
    <property type="entry name" value="Rossmann-like_a/b/a_fold"/>
</dbReference>
<evidence type="ECO:0000313" key="2">
    <source>
        <dbReference type="EMBL" id="KAH9317921.1"/>
    </source>
</evidence>
<dbReference type="InterPro" id="IPR006016">
    <property type="entry name" value="UspA"/>
</dbReference>
<dbReference type="PANTHER" id="PTHR47125">
    <property type="entry name" value="ADENINE NUCLEOTIDE ALPHA HYDROLASES-LIKE SUPERFAMILY PROTEIN"/>
    <property type="match status" value="1"/>
</dbReference>
<feature type="domain" description="UspA" evidence="1">
    <location>
        <begin position="2"/>
        <end position="123"/>
    </location>
</feature>
<protein>
    <recommendedName>
        <fullName evidence="1">UspA domain-containing protein</fullName>
    </recommendedName>
</protein>
<proteinExistence type="predicted"/>
<name>A0AA38G6U5_TAXCH</name>
<evidence type="ECO:0000259" key="1">
    <source>
        <dbReference type="Pfam" id="PF00582"/>
    </source>
</evidence>
<comment type="caution">
    <text evidence="2">The sequence shown here is derived from an EMBL/GenBank/DDBJ whole genome shotgun (WGS) entry which is preliminary data.</text>
</comment>
<reference evidence="2 3" key="1">
    <citation type="journal article" date="2021" name="Nat. Plants">
        <title>The Taxus genome provides insights into paclitaxel biosynthesis.</title>
        <authorList>
            <person name="Xiong X."/>
            <person name="Gou J."/>
            <person name="Liao Q."/>
            <person name="Li Y."/>
            <person name="Zhou Q."/>
            <person name="Bi G."/>
            <person name="Li C."/>
            <person name="Du R."/>
            <person name="Wang X."/>
            <person name="Sun T."/>
            <person name="Guo L."/>
            <person name="Liang H."/>
            <person name="Lu P."/>
            <person name="Wu Y."/>
            <person name="Zhang Z."/>
            <person name="Ro D.K."/>
            <person name="Shang Y."/>
            <person name="Huang S."/>
            <person name="Yan J."/>
        </authorList>
    </citation>
    <scope>NUCLEOTIDE SEQUENCE [LARGE SCALE GENOMIC DNA]</scope>
    <source>
        <strain evidence="2">Ta-2019</strain>
    </source>
</reference>
<sequence>MAVVDASPEAKIAMLWALNNLVNGVDTLILLHVIHATNLTSCRESTCTNFLRSLCKARRPEVEVQAVVVQAREKATTIVNQANKLHVSVLILGQRRPSLFLRFLRKKDELVDYCIDHAECMTLGVSKQSSSIGGYLINSKWHKNFWLLA</sequence>
<dbReference type="SUPFAM" id="SSF52402">
    <property type="entry name" value="Adenine nucleotide alpha hydrolases-like"/>
    <property type="match status" value="1"/>
</dbReference>
<dbReference type="Proteomes" id="UP000824469">
    <property type="component" value="Unassembled WGS sequence"/>
</dbReference>
<evidence type="ECO:0000313" key="3">
    <source>
        <dbReference type="Proteomes" id="UP000824469"/>
    </source>
</evidence>
<dbReference type="PANTHER" id="PTHR47125:SF2">
    <property type="entry name" value="ADENINE NUCLEOTIDE ALPHA HYDROLASES-LIKE SUPERFAMILY PROTEIN"/>
    <property type="match status" value="1"/>
</dbReference>
<dbReference type="Pfam" id="PF00582">
    <property type="entry name" value="Usp"/>
    <property type="match status" value="1"/>
</dbReference>
<dbReference type="EMBL" id="JAHRHJ020000004">
    <property type="protein sequence ID" value="KAH9317921.1"/>
    <property type="molecule type" value="Genomic_DNA"/>
</dbReference>
<organism evidence="2 3">
    <name type="scientific">Taxus chinensis</name>
    <name type="common">Chinese yew</name>
    <name type="synonym">Taxus wallichiana var. chinensis</name>
    <dbReference type="NCBI Taxonomy" id="29808"/>
    <lineage>
        <taxon>Eukaryota</taxon>
        <taxon>Viridiplantae</taxon>
        <taxon>Streptophyta</taxon>
        <taxon>Embryophyta</taxon>
        <taxon>Tracheophyta</taxon>
        <taxon>Spermatophyta</taxon>
        <taxon>Pinopsida</taxon>
        <taxon>Pinidae</taxon>
        <taxon>Conifers II</taxon>
        <taxon>Cupressales</taxon>
        <taxon>Taxaceae</taxon>
        <taxon>Taxus</taxon>
    </lineage>
</organism>
<dbReference type="CDD" id="cd00293">
    <property type="entry name" value="USP-like"/>
    <property type="match status" value="1"/>
</dbReference>
<dbReference type="AlphaFoldDB" id="A0AA38G6U5"/>
<accession>A0AA38G6U5</accession>